<evidence type="ECO:0000313" key="3">
    <source>
        <dbReference type="Proteomes" id="UP000188174"/>
    </source>
</evidence>
<dbReference type="Proteomes" id="UP000188174">
    <property type="component" value="Chromosome"/>
</dbReference>
<dbReference type="Gene3D" id="3.30.1330.230">
    <property type="match status" value="1"/>
</dbReference>
<dbReference type="PROSITE" id="PS51664">
    <property type="entry name" value="YCAO"/>
    <property type="match status" value="1"/>
</dbReference>
<dbReference type="EMBL" id="CP019630">
    <property type="protein sequence ID" value="AQQ07707.1"/>
    <property type="molecule type" value="Genomic_DNA"/>
</dbReference>
<feature type="domain" description="YcaO" evidence="1">
    <location>
        <begin position="57"/>
        <end position="398"/>
    </location>
</feature>
<dbReference type="PANTHER" id="PTHR37809:SF1">
    <property type="entry name" value="RIBOSOMAL PROTEIN S12 METHYLTHIOTRANSFERASE ACCESSORY FACTOR YCAO"/>
    <property type="match status" value="1"/>
</dbReference>
<gene>
    <name evidence="2" type="ORF">B0E33_26750</name>
</gene>
<accession>A0ABM6IB27</accession>
<keyword evidence="3" id="KW-1185">Reference proteome</keyword>
<organism evidence="2 3">
    <name type="scientific">Roseibium algicola</name>
    <dbReference type="NCBI Taxonomy" id="2857014"/>
    <lineage>
        <taxon>Bacteria</taxon>
        <taxon>Pseudomonadati</taxon>
        <taxon>Pseudomonadota</taxon>
        <taxon>Alphaproteobacteria</taxon>
        <taxon>Hyphomicrobiales</taxon>
        <taxon>Stappiaceae</taxon>
        <taxon>Roseibium</taxon>
    </lineage>
</organism>
<protein>
    <recommendedName>
        <fullName evidence="1">YcaO domain-containing protein</fullName>
    </recommendedName>
</protein>
<dbReference type="PANTHER" id="PTHR37809">
    <property type="entry name" value="RIBOSOMAL PROTEIN S12 METHYLTHIOTRANSFERASE ACCESSORY FACTOR YCAO"/>
    <property type="match status" value="1"/>
</dbReference>
<dbReference type="NCBIfam" id="TIGR00702">
    <property type="entry name" value="YcaO-type kinase domain"/>
    <property type="match status" value="1"/>
</dbReference>
<dbReference type="InterPro" id="IPR003776">
    <property type="entry name" value="YcaO-like_dom"/>
</dbReference>
<evidence type="ECO:0000313" key="2">
    <source>
        <dbReference type="EMBL" id="AQQ07707.1"/>
    </source>
</evidence>
<name>A0ABM6IB27_9HYPH</name>
<dbReference type="Pfam" id="PF02624">
    <property type="entry name" value="YcaO"/>
    <property type="match status" value="1"/>
</dbReference>
<reference evidence="2 3" key="1">
    <citation type="submission" date="2017-02" db="EMBL/GenBank/DDBJ databases">
        <authorList>
            <person name="Jeong S."/>
        </authorList>
    </citation>
    <scope>NUCLEOTIDE SEQUENCE [LARGE SCALE GENOMIC DNA]</scope>
    <source>
        <strain evidence="2 3">RMAR6-6</strain>
    </source>
</reference>
<sequence>MAPLQEVFAVQSDPFSPQFLRSFGITRLGEITGLDTIGIPVWFATRPNSRSLSVSQGKGVTDDQAKISAIMEAVECAVAEQPRQHVTEFATIEDMARQQRSVIPFFDLARVNPHQLDPTRQRAWVPGTSLISGEQRFAPYELVGMDMRSDMPWDRHAFRMTSQGLAAHFSIDKAIEHALLELVEHDASSVVDTFGLFVNNIREVTDYEGANADLDAILEKVSKAGLDLHIYALPGRVKLPVIAAVISRQVNGPSGVISRAPAGIACRTNVAEAILAALLEAVQSRLTDIAGARDDLAMDRFQQSKDGVARNQPPLIPLAKLEAEFRPARQSSMGWQDVLKLMRAAGIEDAYMFPLKSPVPDVHVVRTIVTGLDAHSGSFSEMSMNSILLTTEVLSTAC</sequence>
<evidence type="ECO:0000259" key="1">
    <source>
        <dbReference type="PROSITE" id="PS51664"/>
    </source>
</evidence>
<proteinExistence type="predicted"/>